<dbReference type="PANTHER" id="PTHR40115">
    <property type="entry name" value="INNER MEMBRANE PROTEIN WITH PEPSY TM HELIX"/>
    <property type="match status" value="1"/>
</dbReference>
<name>A0A418YF18_9GAMM</name>
<gene>
    <name evidence="2" type="ORF">D1Z90_10150</name>
</gene>
<dbReference type="PANTHER" id="PTHR40115:SF1">
    <property type="entry name" value="INNER MEMBRANE PROTEIN WITH PEPSY TM HELIX"/>
    <property type="match status" value="1"/>
</dbReference>
<comment type="caution">
    <text evidence="2">The sequence shown here is derived from an EMBL/GenBank/DDBJ whole genome shotgun (WGS) entry which is preliminary data.</text>
</comment>
<dbReference type="EMBL" id="QZCH01000011">
    <property type="protein sequence ID" value="RJG47753.1"/>
    <property type="molecule type" value="Genomic_DNA"/>
</dbReference>
<proteinExistence type="predicted"/>
<evidence type="ECO:0000313" key="3">
    <source>
        <dbReference type="Proteomes" id="UP000283255"/>
    </source>
</evidence>
<evidence type="ECO:0000256" key="1">
    <source>
        <dbReference type="SAM" id="Phobius"/>
    </source>
</evidence>
<evidence type="ECO:0000313" key="2">
    <source>
        <dbReference type="EMBL" id="RJG47753.1"/>
    </source>
</evidence>
<keyword evidence="1" id="KW-0812">Transmembrane</keyword>
<dbReference type="InterPro" id="IPR032307">
    <property type="entry name" value="PepSY_TM-like_2"/>
</dbReference>
<sequence length="204" mass="23037">MKRLQQKGFQTWSRRIHVYSSMCLLLAVAFFAITGITLNRASWFTGEPDITLVEHTFPRQLFDEQWQLDQPQLMAYLQQQFAVSGQASSISVLLDKVSESDIEGEVSLDFKGPGSNTSVFIELPSLHGEVETIDYGTVAWLNDLHKGRNTGPAWHWFIDLCAVIMLLFLVTGIFLLLPKKKTLRSAMLWLGFGSVVTLAFYGFV</sequence>
<dbReference type="RefSeq" id="WP_119910637.1">
    <property type="nucleotide sequence ID" value="NZ_QZCH01000011.1"/>
</dbReference>
<feature type="transmembrane region" description="Helical" evidence="1">
    <location>
        <begin position="16"/>
        <end position="38"/>
    </location>
</feature>
<feature type="transmembrane region" description="Helical" evidence="1">
    <location>
        <begin position="153"/>
        <end position="177"/>
    </location>
</feature>
<accession>A0A418YF18</accession>
<dbReference type="Proteomes" id="UP000283255">
    <property type="component" value="Unassembled WGS sequence"/>
</dbReference>
<dbReference type="Pfam" id="PF16357">
    <property type="entry name" value="PepSY_TM_like_2"/>
    <property type="match status" value="1"/>
</dbReference>
<keyword evidence="1" id="KW-1133">Transmembrane helix</keyword>
<keyword evidence="1" id="KW-0472">Membrane</keyword>
<dbReference type="AlphaFoldDB" id="A0A418YF18"/>
<reference evidence="2 3" key="2">
    <citation type="submission" date="2019-01" db="EMBL/GenBank/DDBJ databases">
        <title>Motilimonas pumilus sp. nov., isolated from the gut of sea cucumber (Apostichopus japonicus).</title>
        <authorList>
            <person name="Wang F.-Q."/>
            <person name="Ren L.-H."/>
            <person name="Lin Y.-W."/>
            <person name="Sun G.-H."/>
            <person name="Du Z.-J."/>
            <person name="Zhao J.-X."/>
            <person name="Liu X.-J."/>
            <person name="Liu L.-J."/>
        </authorList>
    </citation>
    <scope>NUCLEOTIDE SEQUENCE [LARGE SCALE GENOMIC DNA]</scope>
    <source>
        <strain evidence="2 3">PLHSC7-2</strain>
    </source>
</reference>
<organism evidence="2 3">
    <name type="scientific">Motilimonas pumila</name>
    <dbReference type="NCBI Taxonomy" id="2303987"/>
    <lineage>
        <taxon>Bacteria</taxon>
        <taxon>Pseudomonadati</taxon>
        <taxon>Pseudomonadota</taxon>
        <taxon>Gammaproteobacteria</taxon>
        <taxon>Alteromonadales</taxon>
        <taxon>Alteromonadales genera incertae sedis</taxon>
        <taxon>Motilimonas</taxon>
    </lineage>
</organism>
<keyword evidence="3" id="KW-1185">Reference proteome</keyword>
<protein>
    <submittedName>
        <fullName evidence="2">Peptidase</fullName>
    </submittedName>
</protein>
<reference evidence="2 3" key="1">
    <citation type="submission" date="2018-09" db="EMBL/GenBank/DDBJ databases">
        <authorList>
            <person name="Wang F."/>
        </authorList>
    </citation>
    <scope>NUCLEOTIDE SEQUENCE [LARGE SCALE GENOMIC DNA]</scope>
    <source>
        <strain evidence="2 3">PLHSC7-2</strain>
    </source>
</reference>
<feature type="transmembrane region" description="Helical" evidence="1">
    <location>
        <begin position="186"/>
        <end position="203"/>
    </location>
</feature>
<dbReference type="OrthoDB" id="27171at2"/>